<keyword evidence="3" id="KW-1185">Reference proteome</keyword>
<organism evidence="2 3">
    <name type="scientific">Funneliformis mosseae</name>
    <name type="common">Endomycorrhizal fungus</name>
    <name type="synonym">Glomus mosseae</name>
    <dbReference type="NCBI Taxonomy" id="27381"/>
    <lineage>
        <taxon>Eukaryota</taxon>
        <taxon>Fungi</taxon>
        <taxon>Fungi incertae sedis</taxon>
        <taxon>Mucoromycota</taxon>
        <taxon>Glomeromycotina</taxon>
        <taxon>Glomeromycetes</taxon>
        <taxon>Glomerales</taxon>
        <taxon>Glomeraceae</taxon>
        <taxon>Funneliformis</taxon>
    </lineage>
</organism>
<gene>
    <name evidence="2" type="ORF">FMOSSE_LOCUS1839</name>
</gene>
<name>A0A9N8VJ93_FUNMO</name>
<feature type="compositionally biased region" description="Basic and acidic residues" evidence="1">
    <location>
        <begin position="30"/>
        <end position="45"/>
    </location>
</feature>
<comment type="caution">
    <text evidence="2">The sequence shown here is derived from an EMBL/GenBank/DDBJ whole genome shotgun (WGS) entry which is preliminary data.</text>
</comment>
<dbReference type="EMBL" id="CAJVPP010000217">
    <property type="protein sequence ID" value="CAG8456955.1"/>
    <property type="molecule type" value="Genomic_DNA"/>
</dbReference>
<dbReference type="Proteomes" id="UP000789375">
    <property type="component" value="Unassembled WGS sequence"/>
</dbReference>
<evidence type="ECO:0000313" key="2">
    <source>
        <dbReference type="EMBL" id="CAG8456955.1"/>
    </source>
</evidence>
<feature type="region of interest" description="Disordered" evidence="1">
    <location>
        <begin position="21"/>
        <end position="75"/>
    </location>
</feature>
<evidence type="ECO:0000256" key="1">
    <source>
        <dbReference type="SAM" id="MobiDB-lite"/>
    </source>
</evidence>
<reference evidence="2" key="1">
    <citation type="submission" date="2021-06" db="EMBL/GenBank/DDBJ databases">
        <authorList>
            <person name="Kallberg Y."/>
            <person name="Tangrot J."/>
            <person name="Rosling A."/>
        </authorList>
    </citation>
    <scope>NUCLEOTIDE SEQUENCE</scope>
    <source>
        <strain evidence="2">87-6 pot B 2015</strain>
    </source>
</reference>
<feature type="compositionally biased region" description="Low complexity" evidence="1">
    <location>
        <begin position="48"/>
        <end position="67"/>
    </location>
</feature>
<accession>A0A9N8VJ93</accession>
<protein>
    <submittedName>
        <fullName evidence="2">13942_t:CDS:1</fullName>
    </submittedName>
</protein>
<proteinExistence type="predicted"/>
<sequence>MDNVFDSTSSIFDNLNLHVKPMDSSIKNGMDTRRAHRGNGEKEQKGTNSIQQNSSSVQGQQQNFQRSGETSKTNNIEGEWSLDHFEIMNEKAENCQVLQIFGDAKSLESALGLGLAKKLVELAEELPKTSNFKFQISVDSSTSSESKEFLSKDQKTVTNEPIERDLESIRIDMNNAIKDRDEKIGELIKEIDGFILKKKKW</sequence>
<evidence type="ECO:0000313" key="3">
    <source>
        <dbReference type="Proteomes" id="UP000789375"/>
    </source>
</evidence>
<dbReference type="AlphaFoldDB" id="A0A9N8VJ93"/>